<evidence type="ECO:0008006" key="3">
    <source>
        <dbReference type="Google" id="ProtNLM"/>
    </source>
</evidence>
<keyword evidence="2" id="KW-1185">Reference proteome</keyword>
<accession>A0ABY5DK97</accession>
<dbReference type="InterPro" id="IPR043129">
    <property type="entry name" value="ATPase_NBD"/>
</dbReference>
<protein>
    <recommendedName>
        <fullName evidence="3">tRNA threonylcarbamoyladenosine biosynthesis protein TsaB</fullName>
    </recommendedName>
</protein>
<organism evidence="1 2">
    <name type="scientific">Candidatus Comchoanobacter bicostacola</name>
    <dbReference type="NCBI Taxonomy" id="2919598"/>
    <lineage>
        <taxon>Bacteria</taxon>
        <taxon>Pseudomonadati</taxon>
        <taxon>Pseudomonadota</taxon>
        <taxon>Gammaproteobacteria</taxon>
        <taxon>Candidatus Comchoanobacterales</taxon>
        <taxon>Candidatus Comchoanobacteraceae</taxon>
        <taxon>Candidatus Comchoanobacter</taxon>
    </lineage>
</organism>
<evidence type="ECO:0000313" key="2">
    <source>
        <dbReference type="Proteomes" id="UP001055955"/>
    </source>
</evidence>
<dbReference type="EMBL" id="CP092900">
    <property type="protein sequence ID" value="UTC24916.1"/>
    <property type="molecule type" value="Genomic_DNA"/>
</dbReference>
<reference evidence="1 2" key="1">
    <citation type="journal article" date="2022" name="Nat. Microbiol.">
        <title>The microbiome of a bacterivorous marine choanoflagellate contains a resource-demanding obligate bacterial associate.</title>
        <authorList>
            <person name="Needham D.M."/>
            <person name="Poirier C."/>
            <person name="Bachy C."/>
            <person name="George E.E."/>
            <person name="Wilken S."/>
            <person name="Yung C.C.M."/>
            <person name="Limardo A.J."/>
            <person name="Morando M."/>
            <person name="Sudek L."/>
            <person name="Malmstrom R.R."/>
            <person name="Keeling P.J."/>
            <person name="Santoro A.E."/>
            <person name="Worden A.Z."/>
        </authorList>
    </citation>
    <scope>NUCLEOTIDE SEQUENCE [LARGE SCALE GENOMIC DNA]</scope>
    <source>
        <strain evidence="1 2">Comchoano-1</strain>
    </source>
</reference>
<dbReference type="Proteomes" id="UP001055955">
    <property type="component" value="Chromosome"/>
</dbReference>
<dbReference type="SUPFAM" id="SSF53067">
    <property type="entry name" value="Actin-like ATPase domain"/>
    <property type="match status" value="1"/>
</dbReference>
<name>A0ABY5DK97_9GAMM</name>
<proteinExistence type="predicted"/>
<sequence length="180" mass="20207">MIIAIDTSQMTYSIAISQGNSRELITHEWEDVQTTLSDMLSDLDYTKIEAIIICSGPGRYSGIRSAAAFTQGVHAATNCSVYSLSAFEIIQDKVPENDDYRIVLEARKGQVYQQAVTQNKAHPAITIDLPNIKTPAFGNLEHPSVDYITYNAQDLLKHFNHHKDKLTPEISLHYLRKPTE</sequence>
<gene>
    <name evidence="1" type="ORF">MMH89_01975</name>
</gene>
<evidence type="ECO:0000313" key="1">
    <source>
        <dbReference type="EMBL" id="UTC24916.1"/>
    </source>
</evidence>
<dbReference type="RefSeq" id="WP_258568705.1">
    <property type="nucleotide sequence ID" value="NZ_CP092900.1"/>
</dbReference>
<dbReference type="Gene3D" id="3.30.420.40">
    <property type="match status" value="1"/>
</dbReference>
<dbReference type="Gene3D" id="3.30.420.200">
    <property type="match status" value="1"/>
</dbReference>